<comment type="subcellular location">
    <subcellularLocation>
        <location evidence="1">Nucleus</location>
    </subcellularLocation>
</comment>
<reference evidence="9 10" key="1">
    <citation type="journal article" date="2018" name="Mol. Plant">
        <title>The genome of Artemisia annua provides insight into the evolution of Asteraceae family and artemisinin biosynthesis.</title>
        <authorList>
            <person name="Shen Q."/>
            <person name="Zhang L."/>
            <person name="Liao Z."/>
            <person name="Wang S."/>
            <person name="Yan T."/>
            <person name="Shi P."/>
            <person name="Liu M."/>
            <person name="Fu X."/>
            <person name="Pan Q."/>
            <person name="Wang Y."/>
            <person name="Lv Z."/>
            <person name="Lu X."/>
            <person name="Zhang F."/>
            <person name="Jiang W."/>
            <person name="Ma Y."/>
            <person name="Chen M."/>
            <person name="Hao X."/>
            <person name="Li L."/>
            <person name="Tang Y."/>
            <person name="Lv G."/>
            <person name="Zhou Y."/>
            <person name="Sun X."/>
            <person name="Brodelius P.E."/>
            <person name="Rose J.K.C."/>
            <person name="Tang K."/>
        </authorList>
    </citation>
    <scope>NUCLEOTIDE SEQUENCE [LARGE SCALE GENOMIC DNA]</scope>
    <source>
        <strain evidence="10">cv. Huhao1</strain>
        <tissue evidence="9">Leaf</tissue>
    </source>
</reference>
<evidence type="ECO:0000313" key="10">
    <source>
        <dbReference type="Proteomes" id="UP000245207"/>
    </source>
</evidence>
<sequence length="288" mass="32883">MEYRSSSLVHTSLDLNSFPNYLPANHELQTMFNSYESNIIPPAKHEEVGDLTRELQRVNLENENLMKMVKEMYKDYNLLQMRLSDYMTKNPPQLADKQKSDTLINENSNSNSSYENTCQNPIKYQQTRPKISKVFVRVEASDTSLVVNDGYKWRKYGQKVTRDNPYPRAYFKCSYAPTCPVKKKVQRSTYDKTIVVATYEGEHNHQYPSRHEIVMSPCLNHIVTNDSPRLAIPTITLDLTTPIKSGSHTETQMALQQFLVDQMTSSLTKDPSLKAAVASAISGQIAKS</sequence>
<feature type="region of interest" description="Disordered" evidence="7">
    <location>
        <begin position="89"/>
        <end position="117"/>
    </location>
</feature>
<dbReference type="GO" id="GO:0005634">
    <property type="term" value="C:nucleus"/>
    <property type="evidence" value="ECO:0007669"/>
    <property type="project" value="UniProtKB-SubCell"/>
</dbReference>
<dbReference type="PROSITE" id="PS50811">
    <property type="entry name" value="WRKY"/>
    <property type="match status" value="1"/>
</dbReference>
<dbReference type="PANTHER" id="PTHR31429:SF3">
    <property type="entry name" value="WRKY TRANSCRIPTION FACTOR 40-RELATED"/>
    <property type="match status" value="1"/>
</dbReference>
<dbReference type="EMBL" id="PKPP01002349">
    <property type="protein sequence ID" value="PWA75822.1"/>
    <property type="molecule type" value="Genomic_DNA"/>
</dbReference>
<dbReference type="Proteomes" id="UP000245207">
    <property type="component" value="Unassembled WGS sequence"/>
</dbReference>
<dbReference type="PANTHER" id="PTHR31429">
    <property type="entry name" value="WRKY TRANSCRIPTION FACTOR 36-RELATED"/>
    <property type="match status" value="1"/>
</dbReference>
<feature type="coiled-coil region" evidence="6">
    <location>
        <begin position="48"/>
        <end position="75"/>
    </location>
</feature>
<keyword evidence="5" id="KW-0539">Nucleus</keyword>
<dbReference type="Pfam" id="PF03106">
    <property type="entry name" value="WRKY"/>
    <property type="match status" value="1"/>
</dbReference>
<keyword evidence="10" id="KW-1185">Reference proteome</keyword>
<dbReference type="STRING" id="35608.A0A2U1NQN8"/>
<organism evidence="9 10">
    <name type="scientific">Artemisia annua</name>
    <name type="common">Sweet wormwood</name>
    <dbReference type="NCBI Taxonomy" id="35608"/>
    <lineage>
        <taxon>Eukaryota</taxon>
        <taxon>Viridiplantae</taxon>
        <taxon>Streptophyta</taxon>
        <taxon>Embryophyta</taxon>
        <taxon>Tracheophyta</taxon>
        <taxon>Spermatophyta</taxon>
        <taxon>Magnoliopsida</taxon>
        <taxon>eudicotyledons</taxon>
        <taxon>Gunneridae</taxon>
        <taxon>Pentapetalae</taxon>
        <taxon>asterids</taxon>
        <taxon>campanulids</taxon>
        <taxon>Asterales</taxon>
        <taxon>Asteraceae</taxon>
        <taxon>Asteroideae</taxon>
        <taxon>Anthemideae</taxon>
        <taxon>Artemisiinae</taxon>
        <taxon>Artemisia</taxon>
    </lineage>
</organism>
<comment type="caution">
    <text evidence="9">The sequence shown here is derived from an EMBL/GenBank/DDBJ whole genome shotgun (WGS) entry which is preliminary data.</text>
</comment>
<feature type="domain" description="WRKY" evidence="8">
    <location>
        <begin position="142"/>
        <end position="208"/>
    </location>
</feature>
<dbReference type="InterPro" id="IPR003657">
    <property type="entry name" value="WRKY_dom"/>
</dbReference>
<feature type="compositionally biased region" description="Low complexity" evidence="7">
    <location>
        <begin position="105"/>
        <end position="116"/>
    </location>
</feature>
<proteinExistence type="predicted"/>
<accession>A0A2U1NQN8</accession>
<dbReference type="AlphaFoldDB" id="A0A2U1NQN8"/>
<evidence type="ECO:0000256" key="6">
    <source>
        <dbReference type="SAM" id="Coils"/>
    </source>
</evidence>
<keyword evidence="4" id="KW-0804">Transcription</keyword>
<name>A0A2U1NQN8_ARTAN</name>
<evidence type="ECO:0000256" key="5">
    <source>
        <dbReference type="ARBA" id="ARBA00023242"/>
    </source>
</evidence>
<dbReference type="SMART" id="SM00774">
    <property type="entry name" value="WRKY"/>
    <property type="match status" value="1"/>
</dbReference>
<evidence type="ECO:0000256" key="3">
    <source>
        <dbReference type="ARBA" id="ARBA00023125"/>
    </source>
</evidence>
<dbReference type="OrthoDB" id="1879341at2759"/>
<dbReference type="GO" id="GO:0043565">
    <property type="term" value="F:sequence-specific DNA binding"/>
    <property type="evidence" value="ECO:0007669"/>
    <property type="project" value="InterPro"/>
</dbReference>
<keyword evidence="3" id="KW-0238">DNA-binding</keyword>
<evidence type="ECO:0000313" key="9">
    <source>
        <dbReference type="EMBL" id="PWA75822.1"/>
    </source>
</evidence>
<dbReference type="SUPFAM" id="SSF118290">
    <property type="entry name" value="WRKY DNA-binding domain"/>
    <property type="match status" value="1"/>
</dbReference>
<evidence type="ECO:0000256" key="2">
    <source>
        <dbReference type="ARBA" id="ARBA00023015"/>
    </source>
</evidence>
<dbReference type="Gene3D" id="2.20.25.80">
    <property type="entry name" value="WRKY domain"/>
    <property type="match status" value="1"/>
</dbReference>
<dbReference type="InterPro" id="IPR044810">
    <property type="entry name" value="WRKY_plant"/>
</dbReference>
<evidence type="ECO:0000256" key="4">
    <source>
        <dbReference type="ARBA" id="ARBA00023163"/>
    </source>
</evidence>
<keyword evidence="2" id="KW-0805">Transcription regulation</keyword>
<dbReference type="GO" id="GO:0003700">
    <property type="term" value="F:DNA-binding transcription factor activity"/>
    <property type="evidence" value="ECO:0007669"/>
    <property type="project" value="InterPro"/>
</dbReference>
<evidence type="ECO:0000256" key="7">
    <source>
        <dbReference type="SAM" id="MobiDB-lite"/>
    </source>
</evidence>
<dbReference type="InterPro" id="IPR036576">
    <property type="entry name" value="WRKY_dom_sf"/>
</dbReference>
<keyword evidence="6" id="KW-0175">Coiled coil</keyword>
<gene>
    <name evidence="9" type="ORF">CTI12_AA146520</name>
</gene>
<protein>
    <submittedName>
        <fullName evidence="9">Transcription factor WRKY4</fullName>
    </submittedName>
</protein>
<evidence type="ECO:0000259" key="8">
    <source>
        <dbReference type="PROSITE" id="PS50811"/>
    </source>
</evidence>
<evidence type="ECO:0000256" key="1">
    <source>
        <dbReference type="ARBA" id="ARBA00004123"/>
    </source>
</evidence>